<dbReference type="InterPro" id="IPR005844">
    <property type="entry name" value="A-D-PHexomutase_a/b/a-I"/>
</dbReference>
<proteinExistence type="inferred from homology"/>
<reference evidence="3" key="2">
    <citation type="submission" date="2014-03" db="EMBL/GenBank/DDBJ databases">
        <title>The whipworm genome and dual-species transcriptomics of an intimate host-pathogen interaction.</title>
        <authorList>
            <person name="Foth B.J."/>
            <person name="Tsai I.J."/>
            <person name="Reid A.J."/>
            <person name="Bancroft A.J."/>
            <person name="Nichol S."/>
            <person name="Tracey A."/>
            <person name="Holroyd N."/>
            <person name="Cotton J.A."/>
            <person name="Stanley E.J."/>
            <person name="Zarowiecki M."/>
            <person name="Liu J.Z."/>
            <person name="Huckvale T."/>
            <person name="Cooper P.J."/>
            <person name="Grencis R.K."/>
            <person name="Berriman M."/>
        </authorList>
    </citation>
    <scope>NUCLEOTIDE SEQUENCE [LARGE SCALE GENOMIC DNA]</scope>
</reference>
<evidence type="ECO:0000256" key="1">
    <source>
        <dbReference type="ARBA" id="ARBA00010231"/>
    </source>
</evidence>
<organism evidence="3 4">
    <name type="scientific">Trichuris trichiura</name>
    <name type="common">Whipworm</name>
    <name type="synonym">Trichocephalus trichiurus</name>
    <dbReference type="NCBI Taxonomy" id="36087"/>
    <lineage>
        <taxon>Eukaryota</taxon>
        <taxon>Metazoa</taxon>
        <taxon>Ecdysozoa</taxon>
        <taxon>Nematoda</taxon>
        <taxon>Enoplea</taxon>
        <taxon>Dorylaimia</taxon>
        <taxon>Trichinellida</taxon>
        <taxon>Trichuridae</taxon>
        <taxon>Trichuris</taxon>
    </lineage>
</organism>
<dbReference type="STRING" id="36087.A0A077Z7D4"/>
<dbReference type="Pfam" id="PF02878">
    <property type="entry name" value="PGM_PMM_I"/>
    <property type="match status" value="1"/>
</dbReference>
<dbReference type="AlphaFoldDB" id="A0A077Z7D4"/>
<evidence type="ECO:0000313" key="4">
    <source>
        <dbReference type="Proteomes" id="UP000030665"/>
    </source>
</evidence>
<dbReference type="SUPFAM" id="SSF53738">
    <property type="entry name" value="Phosphoglucomutase, first 3 domains"/>
    <property type="match status" value="1"/>
</dbReference>
<keyword evidence="4" id="KW-1185">Reference proteome</keyword>
<protein>
    <submittedName>
        <fullName evidence="3">PGM PMM I domain containing protein</fullName>
    </submittedName>
</protein>
<dbReference type="GO" id="GO:0016868">
    <property type="term" value="F:intramolecular phosphotransferase activity"/>
    <property type="evidence" value="ECO:0007669"/>
    <property type="project" value="InterPro"/>
</dbReference>
<accession>A0A077Z7D4</accession>
<sequence length="74" mass="8048">MQEHYAVNFIQCILGAGLKEKKKGAALIIGGDGRNLSDIVFQRIFGIAGANGVEFFNFLLRSGSYRAALFVLVI</sequence>
<dbReference type="GO" id="GO:0005975">
    <property type="term" value="P:carbohydrate metabolic process"/>
    <property type="evidence" value="ECO:0007669"/>
    <property type="project" value="InterPro"/>
</dbReference>
<feature type="domain" description="Alpha-D-phosphohexomutase alpha/beta/alpha" evidence="2">
    <location>
        <begin position="1"/>
        <end position="58"/>
    </location>
</feature>
<dbReference type="Proteomes" id="UP000030665">
    <property type="component" value="Unassembled WGS sequence"/>
</dbReference>
<dbReference type="EMBL" id="HG805963">
    <property type="protein sequence ID" value="CDW55558.1"/>
    <property type="molecule type" value="Genomic_DNA"/>
</dbReference>
<evidence type="ECO:0000259" key="2">
    <source>
        <dbReference type="Pfam" id="PF02878"/>
    </source>
</evidence>
<gene>
    <name evidence="3" type="ORF">TTRE_0000383101</name>
</gene>
<reference evidence="3" key="1">
    <citation type="submission" date="2014-01" db="EMBL/GenBank/DDBJ databases">
        <authorList>
            <person name="Aslett M."/>
        </authorList>
    </citation>
    <scope>NUCLEOTIDE SEQUENCE</scope>
</reference>
<dbReference type="InterPro" id="IPR016055">
    <property type="entry name" value="A-D-PHexomutase_a/b/a-I/II/III"/>
</dbReference>
<evidence type="ECO:0000313" key="3">
    <source>
        <dbReference type="EMBL" id="CDW55558.1"/>
    </source>
</evidence>
<comment type="similarity">
    <text evidence="1">Belongs to the phosphohexose mutase family.</text>
</comment>
<name>A0A077Z7D4_TRITR</name>
<dbReference type="Gene3D" id="3.40.120.10">
    <property type="entry name" value="Alpha-D-Glucose-1,6-Bisphosphate, subunit A, domain 3"/>
    <property type="match status" value="1"/>
</dbReference>